<proteinExistence type="predicted"/>
<sequence>MYLKIAIMNNSGNVGKSMICDNLLRTRIPNADVVKIETINSDGTMDATVAAKNIKQVFDRIDESDISLIDVGASNIETFMDNLVKLNGAHEDIDFYIIPTTPRPKQQVDTIKTIERLLDMGVDADNIRVIFNFYDPDVSVKELYPVIFESDLVKELGLNKIQNQFTITENPVFDMLAEIGYSFIEIANDERDFKALIRATENKEERSTLSHLRSAQRLAQGFIKELDSTFNKLMKSCNIKIEKADKVEVSNV</sequence>
<evidence type="ECO:0000313" key="1">
    <source>
        <dbReference type="EMBL" id="TXX67489.1"/>
    </source>
</evidence>
<dbReference type="Proteomes" id="UP000323819">
    <property type="component" value="Unassembled WGS sequence"/>
</dbReference>
<dbReference type="EMBL" id="VSIJ01000002">
    <property type="protein sequence ID" value="TXX67489.1"/>
    <property type="molecule type" value="Genomic_DNA"/>
</dbReference>
<name>A0ABD7SU21_VIBCL</name>
<reference evidence="1 2" key="1">
    <citation type="submission" date="2019-06" db="EMBL/GenBank/DDBJ databases">
        <title>Vibrio cholerae phylogeny based on whole-genome sequencing reveals genetic diversity and population strucutre.</title>
        <authorList>
            <person name="Zhiqiu Y."/>
            <person name="Bin L."/>
            <person name="Lingyan J."/>
        </authorList>
    </citation>
    <scope>NUCLEOTIDE SEQUENCE [LARGE SCALE GENOMIC DNA]</scope>
    <source>
        <strain evidence="1 2">N2814</strain>
    </source>
</reference>
<dbReference type="AlphaFoldDB" id="A0ABD7SU21"/>
<protein>
    <submittedName>
        <fullName evidence="1">Transcriptional regulator</fullName>
    </submittedName>
</protein>
<gene>
    <name evidence="1" type="ORF">FXF03_00530</name>
</gene>
<dbReference type="NCBIfam" id="NF041292">
    <property type="entry name" value="StbB"/>
    <property type="match status" value="1"/>
</dbReference>
<dbReference type="SUPFAM" id="SSF52540">
    <property type="entry name" value="P-loop containing nucleoside triphosphate hydrolases"/>
    <property type="match status" value="1"/>
</dbReference>
<dbReference type="RefSeq" id="WP_148521229.1">
    <property type="nucleotide sequence ID" value="NZ_JACYSN010000019.1"/>
</dbReference>
<dbReference type="InterPro" id="IPR027417">
    <property type="entry name" value="P-loop_NTPase"/>
</dbReference>
<comment type="caution">
    <text evidence="1">The sequence shown here is derived from an EMBL/GenBank/DDBJ whole genome shotgun (WGS) entry which is preliminary data.</text>
</comment>
<dbReference type="Gene3D" id="3.40.50.300">
    <property type="entry name" value="P-loop containing nucleotide triphosphate hydrolases"/>
    <property type="match status" value="1"/>
</dbReference>
<dbReference type="InterPro" id="IPR047985">
    <property type="entry name" value="StbB-like"/>
</dbReference>
<evidence type="ECO:0000313" key="2">
    <source>
        <dbReference type="Proteomes" id="UP000323819"/>
    </source>
</evidence>
<organism evidence="1 2">
    <name type="scientific">Vibrio cholerae</name>
    <dbReference type="NCBI Taxonomy" id="666"/>
    <lineage>
        <taxon>Bacteria</taxon>
        <taxon>Pseudomonadati</taxon>
        <taxon>Pseudomonadota</taxon>
        <taxon>Gammaproteobacteria</taxon>
        <taxon>Vibrionales</taxon>
        <taxon>Vibrionaceae</taxon>
        <taxon>Vibrio</taxon>
    </lineage>
</organism>
<accession>A0ABD7SU21</accession>